<accession>A0A0E9XQD0</accession>
<sequence>MSLHQYLPSLELWGLAQTTKNRPAGVQILLVTQRKRNEKSKENESP</sequence>
<evidence type="ECO:0000313" key="1">
    <source>
        <dbReference type="EMBL" id="JAI04943.1"/>
    </source>
</evidence>
<organism evidence="1">
    <name type="scientific">Anguilla anguilla</name>
    <name type="common">European freshwater eel</name>
    <name type="synonym">Muraena anguilla</name>
    <dbReference type="NCBI Taxonomy" id="7936"/>
    <lineage>
        <taxon>Eukaryota</taxon>
        <taxon>Metazoa</taxon>
        <taxon>Chordata</taxon>
        <taxon>Craniata</taxon>
        <taxon>Vertebrata</taxon>
        <taxon>Euteleostomi</taxon>
        <taxon>Actinopterygii</taxon>
        <taxon>Neopterygii</taxon>
        <taxon>Teleostei</taxon>
        <taxon>Anguilliformes</taxon>
        <taxon>Anguillidae</taxon>
        <taxon>Anguilla</taxon>
    </lineage>
</organism>
<name>A0A0E9XQD0_ANGAN</name>
<dbReference type="EMBL" id="GBXM01003635">
    <property type="protein sequence ID" value="JAI04943.1"/>
    <property type="molecule type" value="Transcribed_RNA"/>
</dbReference>
<protein>
    <submittedName>
        <fullName evidence="1">Uncharacterized protein</fullName>
    </submittedName>
</protein>
<dbReference type="AlphaFoldDB" id="A0A0E9XQD0"/>
<reference evidence="1" key="1">
    <citation type="submission" date="2014-11" db="EMBL/GenBank/DDBJ databases">
        <authorList>
            <person name="Amaro Gonzalez C."/>
        </authorList>
    </citation>
    <scope>NUCLEOTIDE SEQUENCE</scope>
</reference>
<reference evidence="1" key="2">
    <citation type="journal article" date="2015" name="Fish Shellfish Immunol.">
        <title>Early steps in the European eel (Anguilla anguilla)-Vibrio vulnificus interaction in the gills: Role of the RtxA13 toxin.</title>
        <authorList>
            <person name="Callol A."/>
            <person name="Pajuelo D."/>
            <person name="Ebbesson L."/>
            <person name="Teles M."/>
            <person name="MacKenzie S."/>
            <person name="Amaro C."/>
        </authorList>
    </citation>
    <scope>NUCLEOTIDE SEQUENCE</scope>
</reference>
<proteinExistence type="predicted"/>